<keyword evidence="2" id="KW-1185">Reference proteome</keyword>
<sequence length="421" mass="45831">MRAVTEPIVRDITHMQHPPQPRVGLNGAALPQVVCSVQGSSALGTTCAPLIDGAATGAAAEAGHTTYHPKSVGHCLRDSTPRPAKLFTLRGRLYLLDGAFLDSITCEVLAQPKLQPSLSPSVFDTPQKLTSSVDEWSSIKACKPREVAPKNIEALIIISWHNQPTQHGTTLDLVYVRSTKGKRVPWAPREELSQYRGSQQEVFAALLSLGKAQPDGCTHMEHCVPQERAGPGTIASLQVHVHKQDVTQLQVDGTSRTNQHSADLVVSLPPLPPLARVTTTLARCGTNSDGAMPRAEQHLGQRQGMHAWRAGFCALDVGLRIGAKEFANDDDGGRRRLEQRVTSPERGMWQSKDVSDRWSSVSSTDLTTVDLPRATCRMACIASVAKRPLLPGSCVPRRVALRRAEQRFDKEARNRGQGDMD</sequence>
<accession>A0ABR0BM65</accession>
<dbReference type="EMBL" id="JAWRVI010000055">
    <property type="protein sequence ID" value="KAK4083967.1"/>
    <property type="molecule type" value="Genomic_DNA"/>
</dbReference>
<organism evidence="1 2">
    <name type="scientific">Purpureocillium lilacinum</name>
    <name type="common">Paecilomyces lilacinus</name>
    <dbReference type="NCBI Taxonomy" id="33203"/>
    <lineage>
        <taxon>Eukaryota</taxon>
        <taxon>Fungi</taxon>
        <taxon>Dikarya</taxon>
        <taxon>Ascomycota</taxon>
        <taxon>Pezizomycotina</taxon>
        <taxon>Sordariomycetes</taxon>
        <taxon>Hypocreomycetidae</taxon>
        <taxon>Hypocreales</taxon>
        <taxon>Ophiocordycipitaceae</taxon>
        <taxon>Purpureocillium</taxon>
    </lineage>
</organism>
<protein>
    <submittedName>
        <fullName evidence="1">Uncharacterized protein</fullName>
    </submittedName>
</protein>
<proteinExistence type="predicted"/>
<dbReference type="Proteomes" id="UP001287286">
    <property type="component" value="Unassembled WGS sequence"/>
</dbReference>
<evidence type="ECO:0000313" key="2">
    <source>
        <dbReference type="Proteomes" id="UP001287286"/>
    </source>
</evidence>
<evidence type="ECO:0000313" key="1">
    <source>
        <dbReference type="EMBL" id="KAK4083967.1"/>
    </source>
</evidence>
<gene>
    <name evidence="1" type="ORF">Purlil1_10600</name>
</gene>
<comment type="caution">
    <text evidence="1">The sequence shown here is derived from an EMBL/GenBank/DDBJ whole genome shotgun (WGS) entry which is preliminary data.</text>
</comment>
<name>A0ABR0BM65_PURLI</name>
<reference evidence="1 2" key="1">
    <citation type="journal article" date="2024" name="Microbiol. Resour. Announc.">
        <title>Genome annotations for the ascomycete fungi Trichoderma harzianum, Trichoderma aggressivum, and Purpureocillium lilacinum.</title>
        <authorList>
            <person name="Beijen E.P.W."/>
            <person name="Ohm R.A."/>
        </authorList>
    </citation>
    <scope>NUCLEOTIDE SEQUENCE [LARGE SCALE GENOMIC DNA]</scope>
    <source>
        <strain evidence="1 2">CBS 150709</strain>
    </source>
</reference>